<dbReference type="SUPFAM" id="SSF88645">
    <property type="entry name" value="ssDNA viruses"/>
    <property type="match status" value="1"/>
</dbReference>
<evidence type="ECO:0000313" key="2">
    <source>
        <dbReference type="EMBL" id="AOV86345.1"/>
    </source>
</evidence>
<dbReference type="InterPro" id="IPR003514">
    <property type="entry name" value="Microviridae_protein_F"/>
</dbReference>
<dbReference type="Gene3D" id="2.60.169.10">
    <property type="entry name" value="Microviridae F protein"/>
    <property type="match status" value="2"/>
</dbReference>
<sequence length="496" mass="54929">MKRSKFNLSHYKLLTCDLGKFIPISVMECIPGDIFQWATRLLIRTSPLLAPIMHPVRVRVHHFFIPYRLVWEDFEDFITGGAAGTSAPAIPSTIVVSQTSAIGTLPDYLGCNPCTSGGATYPVNCMAFRAYRTVWNEFIRDPQLQTAQTVSLASGVDSTPGIDDLLNVCWPKDYFTTARTEPQLGPEITIPTATNPILLSSGTTNATLIRRADTHALATSQNPLRTDANGKLLDASGAVPLVADPNETLSLAMGTLQDLRESFAVLKFEEARARWGSRYVEYLMSLGVTPADARMQRPEYLGGGSQTIQFSEVLQTAPLDGTNPVGALKGHGIGGLSSNRFRRFIPEHGFIMSFLSVVPHSIYSDAIPRHFLKSSKFDYFQKEFQFVGQQDLWNREVYGAVTGADMTQTTFAYADRYDEYRRAFSQVHGEFKTSLNYWHFARIFASAPALNSDFVKCVPTTRTYASTANDPLYVYAKHSVQARRPIAKVGTPGNAF</sequence>
<name>A0A1D8MK82_9VIRU</name>
<dbReference type="InterPro" id="IPR016184">
    <property type="entry name" value="Capsid/spike_ssDNA_virus"/>
</dbReference>
<dbReference type="EMBL" id="KX259460">
    <property type="protein sequence ID" value="AOV86345.1"/>
    <property type="molecule type" value="Genomic_DNA"/>
</dbReference>
<comment type="similarity">
    <text evidence="1">Belongs to the microviridae F protein family.</text>
</comment>
<protein>
    <submittedName>
        <fullName evidence="2">Putative capsid VP1</fullName>
    </submittedName>
</protein>
<dbReference type="Pfam" id="PF02305">
    <property type="entry name" value="Phage_F"/>
    <property type="match status" value="1"/>
</dbReference>
<dbReference type="InterPro" id="IPR037002">
    <property type="entry name" value="Microviridae_protein_F_sf"/>
</dbReference>
<dbReference type="GO" id="GO:0005198">
    <property type="term" value="F:structural molecule activity"/>
    <property type="evidence" value="ECO:0007669"/>
    <property type="project" value="InterPro"/>
</dbReference>
<evidence type="ECO:0000256" key="1">
    <source>
        <dbReference type="ARBA" id="ARBA00009963"/>
    </source>
</evidence>
<reference evidence="2" key="1">
    <citation type="submission" date="2016-05" db="EMBL/GenBank/DDBJ databases">
        <title>Viral Hybridization Blurs Taxonomic Lines in a Wastewater Treatment Plant.</title>
        <authorList>
            <person name="Pearson V.M.M."/>
            <person name="Caudle S.B."/>
            <person name="Rokyta D.R."/>
        </authorList>
    </citation>
    <scope>NUCLEOTIDE SEQUENCE</scope>
    <source>
        <strain evidence="2">Wastewater_Microviridae_FL6</strain>
    </source>
</reference>
<organism evidence="2">
    <name type="scientific">uncultured virus</name>
    <dbReference type="NCBI Taxonomy" id="340016"/>
    <lineage>
        <taxon>Viruses</taxon>
        <taxon>environmental samples</taxon>
    </lineage>
</organism>
<accession>A0A1D8MK82</accession>
<proteinExistence type="inferred from homology"/>